<dbReference type="Pfam" id="PF13649">
    <property type="entry name" value="Methyltransf_25"/>
    <property type="match status" value="1"/>
</dbReference>
<evidence type="ECO:0000313" key="2">
    <source>
        <dbReference type="EMBL" id="TCW38568.1"/>
    </source>
</evidence>
<feature type="domain" description="Methyltransferase" evidence="1">
    <location>
        <begin position="62"/>
        <end position="152"/>
    </location>
</feature>
<dbReference type="RefSeq" id="WP_132228905.1">
    <property type="nucleotide sequence ID" value="NZ_NRRH01000007.1"/>
</dbReference>
<comment type="caution">
    <text evidence="2">The sequence shown here is derived from an EMBL/GenBank/DDBJ whole genome shotgun (WGS) entry which is preliminary data.</text>
</comment>
<name>A0A4R4AH06_MARGR</name>
<dbReference type="GO" id="GO:0008168">
    <property type="term" value="F:methyltransferase activity"/>
    <property type="evidence" value="ECO:0007669"/>
    <property type="project" value="UniProtKB-KW"/>
</dbReference>
<dbReference type="CDD" id="cd02440">
    <property type="entry name" value="AdoMet_MTases"/>
    <property type="match status" value="1"/>
</dbReference>
<protein>
    <submittedName>
        <fullName evidence="2">Methyltransferase family protein</fullName>
    </submittedName>
</protein>
<proteinExistence type="predicted"/>
<evidence type="ECO:0000313" key="3">
    <source>
        <dbReference type="Proteomes" id="UP000295247"/>
    </source>
</evidence>
<dbReference type="Proteomes" id="UP000295247">
    <property type="component" value="Unassembled WGS sequence"/>
</dbReference>
<dbReference type="GO" id="GO:0032259">
    <property type="term" value="P:methylation"/>
    <property type="evidence" value="ECO:0007669"/>
    <property type="project" value="UniProtKB-KW"/>
</dbReference>
<dbReference type="EMBL" id="SMDC01000002">
    <property type="protein sequence ID" value="TCW38568.1"/>
    <property type="molecule type" value="Genomic_DNA"/>
</dbReference>
<organism evidence="2 3">
    <name type="scientific">Marichromatium gracile</name>
    <name type="common">Chromatium gracile</name>
    <dbReference type="NCBI Taxonomy" id="1048"/>
    <lineage>
        <taxon>Bacteria</taxon>
        <taxon>Pseudomonadati</taxon>
        <taxon>Pseudomonadota</taxon>
        <taxon>Gammaproteobacteria</taxon>
        <taxon>Chromatiales</taxon>
        <taxon>Chromatiaceae</taxon>
        <taxon>Marichromatium</taxon>
    </lineage>
</organism>
<dbReference type="InterPro" id="IPR029063">
    <property type="entry name" value="SAM-dependent_MTases_sf"/>
</dbReference>
<dbReference type="PANTHER" id="PTHR42912:SF80">
    <property type="entry name" value="METHYLTRANSFERASE DOMAIN-CONTAINING PROTEIN"/>
    <property type="match status" value="1"/>
</dbReference>
<dbReference type="InterPro" id="IPR050508">
    <property type="entry name" value="Methyltransf_Superfamily"/>
</dbReference>
<dbReference type="Gene3D" id="3.40.50.150">
    <property type="entry name" value="Vaccinia Virus protein VP39"/>
    <property type="match status" value="1"/>
</dbReference>
<dbReference type="SUPFAM" id="SSF53335">
    <property type="entry name" value="S-adenosyl-L-methionine-dependent methyltransferases"/>
    <property type="match status" value="1"/>
</dbReference>
<keyword evidence="2" id="KW-0808">Transferase</keyword>
<reference evidence="2 3" key="1">
    <citation type="submission" date="2019-03" db="EMBL/GenBank/DDBJ databases">
        <title>Genomic Encyclopedia of Type Strains, Phase IV (KMG-IV): sequencing the most valuable type-strain genomes for metagenomic binning, comparative biology and taxonomic classification.</title>
        <authorList>
            <person name="Goeker M."/>
        </authorList>
    </citation>
    <scope>NUCLEOTIDE SEQUENCE [LARGE SCALE GENOMIC DNA]</scope>
    <source>
        <strain evidence="2 3">DSM 203</strain>
    </source>
</reference>
<keyword evidence="2" id="KW-0489">Methyltransferase</keyword>
<dbReference type="PANTHER" id="PTHR42912">
    <property type="entry name" value="METHYLTRANSFERASE"/>
    <property type="match status" value="1"/>
</dbReference>
<dbReference type="InterPro" id="IPR041698">
    <property type="entry name" value="Methyltransf_25"/>
</dbReference>
<sequence length="207" mass="22668">MSDHHDILERALASGDKDAITSAYREWAANYDADLTGKMDYVAPAIAGGLLMEHLDDPSAEVLDAGCGTGLAGACLHRAGYRLLDGLDYSVDMLEQARAKGIYRSLDQGDLTSRLAIADDRYDAVLCVGTFTCGHVGPQALHELIRITRPGGHICFTVRDRAWAEDDYAREIAAITDAGRWQEIETRTTDYIREEGSQGQVCLYRVA</sequence>
<accession>A0A4R4AH06</accession>
<gene>
    <name evidence="2" type="ORF">EDC29_102464</name>
</gene>
<evidence type="ECO:0000259" key="1">
    <source>
        <dbReference type="Pfam" id="PF13649"/>
    </source>
</evidence>
<dbReference type="AlphaFoldDB" id="A0A4R4AH06"/>